<sequence>MSKPTQTPPFAATRKAIAEVLAEIDGLLPGSVVVYYMRCGKAGCGCKADPPVLHGPYIQWTRTVQGKTVTRYLSQEQLERYQPWFDNAHRLKDLVTKLEIASLQALETVETSTHRGVTQLGQRFLPSQSLTLGVPQHCQAMIPSSKP</sequence>
<protein>
    <submittedName>
        <fullName evidence="2">DUF6788 family protein</fullName>
    </submittedName>
</protein>
<feature type="domain" description="DUF6788" evidence="1">
    <location>
        <begin position="15"/>
        <end position="80"/>
    </location>
</feature>
<evidence type="ECO:0000313" key="2">
    <source>
        <dbReference type="EMBL" id="MEX6430714.1"/>
    </source>
</evidence>
<name>A0ABV3Y583_9ACTN</name>
<reference evidence="2 3" key="1">
    <citation type="submission" date="2024-07" db="EMBL/GenBank/DDBJ databases">
        <title>Draft Genome Sequence of Ferrimicrobium acidiphilum Strain YE2023, Isolated from a Pulp of Bioleach Reactor.</title>
        <authorList>
            <person name="Elkina Y.A."/>
            <person name="Bulaeva A.G."/>
            <person name="Beletsky A.V."/>
            <person name="Mardanov A.V."/>
        </authorList>
    </citation>
    <scope>NUCLEOTIDE SEQUENCE [LARGE SCALE GENOMIC DNA]</scope>
    <source>
        <strain evidence="2 3">YE2023</strain>
    </source>
</reference>
<dbReference type="RefSeq" id="WP_369084918.1">
    <property type="nucleotide sequence ID" value="NZ_JBFSHR010000075.1"/>
</dbReference>
<organism evidence="2 3">
    <name type="scientific">Ferrimicrobium acidiphilum</name>
    <dbReference type="NCBI Taxonomy" id="121039"/>
    <lineage>
        <taxon>Bacteria</taxon>
        <taxon>Bacillati</taxon>
        <taxon>Actinomycetota</taxon>
        <taxon>Acidimicrobiia</taxon>
        <taxon>Acidimicrobiales</taxon>
        <taxon>Acidimicrobiaceae</taxon>
        <taxon>Ferrimicrobium</taxon>
    </lineage>
</organism>
<comment type="caution">
    <text evidence="2">The sequence shown here is derived from an EMBL/GenBank/DDBJ whole genome shotgun (WGS) entry which is preliminary data.</text>
</comment>
<gene>
    <name evidence="2" type="ORF">AB6A68_12850</name>
</gene>
<dbReference type="EMBL" id="JBFSHR010000075">
    <property type="protein sequence ID" value="MEX6430714.1"/>
    <property type="molecule type" value="Genomic_DNA"/>
</dbReference>
<proteinExistence type="predicted"/>
<accession>A0ABV3Y583</accession>
<dbReference type="Proteomes" id="UP001560267">
    <property type="component" value="Unassembled WGS sequence"/>
</dbReference>
<dbReference type="InterPro" id="IPR046738">
    <property type="entry name" value="DUF6788"/>
</dbReference>
<evidence type="ECO:0000259" key="1">
    <source>
        <dbReference type="Pfam" id="PF20586"/>
    </source>
</evidence>
<keyword evidence="3" id="KW-1185">Reference proteome</keyword>
<dbReference type="Pfam" id="PF20586">
    <property type="entry name" value="DUF6788"/>
    <property type="match status" value="1"/>
</dbReference>
<evidence type="ECO:0000313" key="3">
    <source>
        <dbReference type="Proteomes" id="UP001560267"/>
    </source>
</evidence>